<dbReference type="InterPro" id="IPR016181">
    <property type="entry name" value="Acyl_CoA_acyltransferase"/>
</dbReference>
<dbReference type="Pfam" id="PF13302">
    <property type="entry name" value="Acetyltransf_3"/>
    <property type="match status" value="1"/>
</dbReference>
<dbReference type="PANTHER" id="PTHR43441">
    <property type="entry name" value="RIBOSOMAL-PROTEIN-SERINE ACETYLTRANSFERASE"/>
    <property type="match status" value="1"/>
</dbReference>
<dbReference type="SUPFAM" id="SSF55729">
    <property type="entry name" value="Acyl-CoA N-acyltransferases (Nat)"/>
    <property type="match status" value="1"/>
</dbReference>
<keyword evidence="3" id="KW-0808">Transferase</keyword>
<dbReference type="InterPro" id="IPR000182">
    <property type="entry name" value="GNAT_dom"/>
</dbReference>
<keyword evidence="5" id="KW-1185">Reference proteome</keyword>
<dbReference type="OrthoDB" id="120213at2157"/>
<dbReference type="GeneID" id="23799621"/>
<sequence length="178" mass="20322">MPGPVFLDGETVTLRTIEEDDLEFIQRERAEPAVWRTLGWPFPSNREQLTEFFEETISDEETIHLLISVADEPVGMVSFHEVSGDSRRGELGYWVATDEQGNGYATDAVGTLVDYGFRDLGFHRIEAKVFDGNQPSRQVLENLGFTHEGVHREAVFADGGFRDVHWYGLLAEEWREEE</sequence>
<accession>F7PFA8</accession>
<dbReference type="RefSeq" id="WP_008523668.1">
    <property type="nucleotide sequence ID" value="NC_021921.1"/>
</dbReference>
<dbReference type="InterPro" id="IPR051908">
    <property type="entry name" value="Ribosomal_N-acetyltransferase"/>
</dbReference>
<dbReference type="EMBL" id="HF571520">
    <property type="protein sequence ID" value="CCQ33938.1"/>
    <property type="molecule type" value="Genomic_DNA"/>
</dbReference>
<keyword evidence="3" id="KW-0012">Acyltransferase</keyword>
<dbReference type="EMBL" id="AFNT02000026">
    <property type="protein sequence ID" value="ERJ05738.1"/>
    <property type="molecule type" value="Genomic_DNA"/>
</dbReference>
<proteinExistence type="predicted"/>
<dbReference type="STRING" id="1033806.HTIA_1814"/>
<dbReference type="GO" id="GO:0008999">
    <property type="term" value="F:protein-N-terminal-alanine acetyltransferase activity"/>
    <property type="evidence" value="ECO:0007669"/>
    <property type="project" value="TreeGrafter"/>
</dbReference>
<dbReference type="GO" id="GO:0046027">
    <property type="term" value="F:phospholipid:diacylglycerol acyltransferase activity"/>
    <property type="evidence" value="ECO:0007669"/>
    <property type="project" value="UniProtKB-EC"/>
</dbReference>
<dbReference type="Gene3D" id="3.40.630.30">
    <property type="match status" value="1"/>
</dbReference>
<protein>
    <submittedName>
        <fullName evidence="2">GCN5-related N-acetyltransferase</fullName>
    </submittedName>
    <submittedName>
        <fullName evidence="3">Putative acetyltransferase protein</fullName>
        <ecNumber evidence="3">2.3.1.158</ecNumber>
    </submittedName>
</protein>
<dbReference type="eggNOG" id="arCOG00842">
    <property type="taxonomic scope" value="Archaea"/>
</dbReference>
<dbReference type="HOGENOM" id="CLU_013985_3_2_2"/>
<reference evidence="3 4" key="2">
    <citation type="journal article" date="2013" name="PLoS ONE">
        <title>INDIGO - INtegrated Data Warehouse of MIcrobial GenOmes with Examples from the Red Sea Extremophiles.</title>
        <authorList>
            <person name="Alam I."/>
            <person name="Antunes A."/>
            <person name="Kamau A.A."/>
            <person name="Ba Alawi W."/>
            <person name="Kalkatawi M."/>
            <person name="Stingl U."/>
            <person name="Bajic V.B."/>
        </authorList>
    </citation>
    <scope>NUCLEOTIDE SEQUENCE [LARGE SCALE GENOMIC DNA]</scope>
    <source>
        <strain evidence="3 4">SARL4B</strain>
    </source>
</reference>
<dbReference type="GO" id="GO:0005737">
    <property type="term" value="C:cytoplasm"/>
    <property type="evidence" value="ECO:0007669"/>
    <property type="project" value="TreeGrafter"/>
</dbReference>
<dbReference type="CDD" id="cd04301">
    <property type="entry name" value="NAT_SF"/>
    <property type="match status" value="1"/>
</dbReference>
<evidence type="ECO:0000313" key="4">
    <source>
        <dbReference type="Proteomes" id="UP000003861"/>
    </source>
</evidence>
<dbReference type="AlphaFoldDB" id="F7PFA8"/>
<evidence type="ECO:0000313" key="3">
    <source>
        <dbReference type="EMBL" id="ERJ05738.1"/>
    </source>
</evidence>
<dbReference type="EC" id="2.3.1.158" evidence="3"/>
<reference evidence="2 5" key="3">
    <citation type="journal article" date="2014" name="Environ. Microbiol.">
        <title>Halorhabdus tiamatea: proteogenomics and glycosidase activity measurements identify the first cultivated euryarchaeon from a deep-sea anoxic brine lake as potential polysaccharide degrader.</title>
        <authorList>
            <person name="Werner J."/>
            <person name="Ferrer M."/>
            <person name="Michel G."/>
            <person name="Mann A.J."/>
            <person name="Huang S."/>
            <person name="Juarez S."/>
            <person name="Ciordia S."/>
            <person name="Albar J.P."/>
            <person name="Alcaide M."/>
            <person name="La Cono V."/>
            <person name="Yakimov M.M."/>
            <person name="Antunes A."/>
            <person name="Taborda M."/>
            <person name="Da Costa M.S."/>
            <person name="Amann R.I."/>
            <person name="Gloeckner F.O."/>
            <person name="Golyshina O.V."/>
            <person name="Golyshin P.N."/>
            <person name="Teeling H."/>
        </authorList>
    </citation>
    <scope>NUCLEOTIDE SEQUENCE [LARGE SCALE GENOMIC DNA]</scope>
    <source>
        <strain evidence="5">SARL4B</strain>
        <strain evidence="2">Type strain: SARL4B</strain>
    </source>
</reference>
<dbReference type="Proteomes" id="UP000015381">
    <property type="component" value="Chromosome I"/>
</dbReference>
<evidence type="ECO:0000313" key="2">
    <source>
        <dbReference type="EMBL" id="CCQ33938.1"/>
    </source>
</evidence>
<gene>
    <name evidence="3" type="primary">ydaJ</name>
    <name evidence="3" type="ORF">HLRTI_002265</name>
    <name evidence="2" type="ORF">HTIA_1814</name>
</gene>
<name>F7PFA8_9EURY</name>
<dbReference type="KEGG" id="hti:HTIA_1814"/>
<reference evidence="3 4" key="1">
    <citation type="journal article" date="2011" name="J. Bacteriol.">
        <title>Genome sequence of Halorhabdus tiamatea, the first archaeon isolated from a deep-sea anoxic brine lake.</title>
        <authorList>
            <person name="Antunes A."/>
            <person name="Alam I."/>
            <person name="Bajic V.B."/>
            <person name="Stingl U."/>
        </authorList>
    </citation>
    <scope>NUCLEOTIDE SEQUENCE [LARGE SCALE GENOMIC DNA]</scope>
    <source>
        <strain evidence="3 4">SARL4B</strain>
    </source>
</reference>
<dbReference type="GO" id="GO:1990189">
    <property type="term" value="F:protein N-terminal-serine acetyltransferase activity"/>
    <property type="evidence" value="ECO:0007669"/>
    <property type="project" value="TreeGrafter"/>
</dbReference>
<dbReference type="Proteomes" id="UP000003861">
    <property type="component" value="Unassembled WGS sequence"/>
</dbReference>
<dbReference type="PANTHER" id="PTHR43441:SF11">
    <property type="entry name" value="RIBOSOMAL-PROTEIN-SERINE ACETYLTRANSFERASE"/>
    <property type="match status" value="1"/>
</dbReference>
<dbReference type="PROSITE" id="PS51186">
    <property type="entry name" value="GNAT"/>
    <property type="match status" value="1"/>
</dbReference>
<organism evidence="3 4">
    <name type="scientific">Halorhabdus tiamatea SARL4B</name>
    <dbReference type="NCBI Taxonomy" id="1033806"/>
    <lineage>
        <taxon>Archaea</taxon>
        <taxon>Methanobacteriati</taxon>
        <taxon>Methanobacteriota</taxon>
        <taxon>Stenosarchaea group</taxon>
        <taxon>Halobacteria</taxon>
        <taxon>Halobacteriales</taxon>
        <taxon>Haloarculaceae</taxon>
        <taxon>Halorhabdus</taxon>
    </lineage>
</organism>
<feature type="domain" description="N-acetyltransferase" evidence="1">
    <location>
        <begin position="12"/>
        <end position="168"/>
    </location>
</feature>
<evidence type="ECO:0000313" key="5">
    <source>
        <dbReference type="Proteomes" id="UP000015381"/>
    </source>
</evidence>
<evidence type="ECO:0000259" key="1">
    <source>
        <dbReference type="PROSITE" id="PS51186"/>
    </source>
</evidence>